<evidence type="ECO:0000256" key="2">
    <source>
        <dbReference type="SAM" id="Phobius"/>
    </source>
</evidence>
<comment type="caution">
    <text evidence="3">The sequence shown here is derived from an EMBL/GenBank/DDBJ whole genome shotgun (WGS) entry which is preliminary data.</text>
</comment>
<keyword evidence="2" id="KW-1133">Transmembrane helix</keyword>
<accession>A0ABV8LW25</accession>
<feature type="region of interest" description="Disordered" evidence="1">
    <location>
        <begin position="342"/>
        <end position="371"/>
    </location>
</feature>
<evidence type="ECO:0000313" key="3">
    <source>
        <dbReference type="EMBL" id="MFC4135180.1"/>
    </source>
</evidence>
<feature type="region of interest" description="Disordered" evidence="1">
    <location>
        <begin position="912"/>
        <end position="938"/>
    </location>
</feature>
<feature type="region of interest" description="Disordered" evidence="1">
    <location>
        <begin position="1496"/>
        <end position="1525"/>
    </location>
</feature>
<dbReference type="Gene3D" id="2.60.40.740">
    <property type="match status" value="1"/>
</dbReference>
<sequence>MARVSTGLGRAAAAFAALTLAIGGVVVPAAPAFAAVIGIDKSATGVPTDGVEPGGTFNYVIRVDCTSLAEDCENVTVTDTLPEQFTANIVPGTYRWSGGPDTDPAGGTVFPGVPQYTYTYDATTRELTVTIPSIPAGNSSSVQIGMTLPADTEVPDGTVVPNIATVTADNAPTASDDADVKVHVPVNVDVKATKDWADGSALAQSGEESTVTLGITNSSTGAADVTSMTLTDQTNEDPATDPWNYFDLTGFGAVTYPDGADQVQIRYCTLPYAQACGAWTDGAVQTGSPIQADPGVDLSTVTGVQFVFSSSTGDPIPNVASGSVAFTLKLRDNERVDGSTIEPTQTQTITDSATPSVTNADGTTNGDPASDTYQIVPNIAKVDVSKSWFADQDGDYVADNPPSAPAQRRWPVSAVVTATNTSPFPVETMTVREPSVSDPQSGLSVTNLTQIRLRFPDGAVTAHVTITCADGSTVTKDLTNPPATVELNRPADFTCPAGGPDDPDMKVSSIEAVYASPPGAAAIDPNATAGLDFHGTLDDNAVPADSPFTNCADANAVNTGNGSTSATGTACGDLTVTTGGRPSGPGTKSVSQQELPEDTPIDYTINFHNDGNDLNDFVLVDPVDVENLTNDSQPFSVAKINSITGSCPTDPADIVLLIPNAPNSPTQVPYATATPEQLDAARGFFVRADPLPAGADCNLTIEVERRDGVADGVTVSQCYLVLAGGGPAINGSVEDSSACAPNVVTSPPNSAASLQKFIEPGDLPRPTPGLDPQLATVKLRIADTGNTHLKSLTITDFDDDGAGSDFFRSFDFVAMQGVSFPPGADRVQFDVCTTGCADGTWITGTPTAANPPPLPGGVAAGDVQGIRVTFTSSDPAHDGFNLLPGTNFPSSGPCVQASVCFTVTPRATDRETGDPVLGTYTDTADGSGEARTSLGGPFDIPPVTADLAVTEGRPAIDVDKAVVGSASLAPGQTGFLDLTVKSTGTAALPDLEVSDPIPAWLEFDDAGVNGQPYAIQQFDVPDGTQPPGPEEFTAETDDTGRVTRLVWKFPGLFAPSSVLVIRIGVRMAAGASADESVTNTMGAGSSSTDEFDCSDSPPDGQVTGDPFLAGSNCTASADLTTTAGSSFRAVKWVAGNPDLGLYDTSTKEYVALDDPQCPHLLREGVQFTRYPCVALTYPGENHNYLARLINNGTFPARDSRVVDVLPKPGDTGVIDPADRGTMWDVAPQLVAAPSVVPVGDGDPIPATLTYTTDDPVCTDDLHPPATCAAGDWTPDFTADATGFQMYAEFDDPGLAPGKSFDVVWTMTSPPDLADRVSPSIAWNSFGHTELINIPGGTQQAARTTQRQKAQHQKAQHQKAGKHKLARAGVRQRAGDSNDQQLGAVEPQKVGVGLVFGNVEITKKTVVEPGATGSPGPFELTYTCTVTPETGDPIVIREGTAEFDTGDPFELKDVSANATCVIYESDSKGALSDHGQDKPITVVVPWDATANPITDTVTNTFPAPTPPTPSPSDGTGGGGDGGGLAQTGTPLLPITFAGLTAILLGLVLTIGATIRRRAGQ</sequence>
<feature type="compositionally biased region" description="Low complexity" evidence="1">
    <location>
        <begin position="1338"/>
        <end position="1347"/>
    </location>
</feature>
<feature type="transmembrane region" description="Helical" evidence="2">
    <location>
        <begin position="1530"/>
        <end position="1553"/>
    </location>
</feature>
<proteinExistence type="predicted"/>
<dbReference type="EMBL" id="JBHSAY010000020">
    <property type="protein sequence ID" value="MFC4135180.1"/>
    <property type="molecule type" value="Genomic_DNA"/>
</dbReference>
<keyword evidence="2" id="KW-0812">Transmembrane</keyword>
<evidence type="ECO:0008006" key="5">
    <source>
        <dbReference type="Google" id="ProtNLM"/>
    </source>
</evidence>
<feature type="region of interest" description="Disordered" evidence="1">
    <location>
        <begin position="1077"/>
        <end position="1097"/>
    </location>
</feature>
<protein>
    <recommendedName>
        <fullName evidence="5">DUF11 domain-containing protein</fullName>
    </recommendedName>
</protein>
<feature type="compositionally biased region" description="Basic residues" evidence="1">
    <location>
        <begin position="1348"/>
        <end position="1365"/>
    </location>
</feature>
<feature type="region of interest" description="Disordered" evidence="1">
    <location>
        <begin position="1338"/>
        <end position="1383"/>
    </location>
</feature>
<reference evidence="4" key="1">
    <citation type="journal article" date="2019" name="Int. J. Syst. Evol. Microbiol.">
        <title>The Global Catalogue of Microorganisms (GCM) 10K type strain sequencing project: providing services to taxonomists for standard genome sequencing and annotation.</title>
        <authorList>
            <consortium name="The Broad Institute Genomics Platform"/>
            <consortium name="The Broad Institute Genome Sequencing Center for Infectious Disease"/>
            <person name="Wu L."/>
            <person name="Ma J."/>
        </authorList>
    </citation>
    <scope>NUCLEOTIDE SEQUENCE [LARGE SCALE GENOMIC DNA]</scope>
    <source>
        <strain evidence="4">CGMCC 4.7289</strain>
    </source>
</reference>
<feature type="compositionally biased region" description="Polar residues" evidence="1">
    <location>
        <begin position="1077"/>
        <end position="1088"/>
    </location>
</feature>
<keyword evidence="4" id="KW-1185">Reference proteome</keyword>
<dbReference type="RefSeq" id="WP_382191004.1">
    <property type="nucleotide sequence ID" value="NZ_JBHSAY010000020.1"/>
</dbReference>
<keyword evidence="2" id="KW-0472">Membrane</keyword>
<feature type="compositionally biased region" description="Gly residues" evidence="1">
    <location>
        <begin position="1513"/>
        <end position="1524"/>
    </location>
</feature>
<name>A0ABV8LW25_9ACTN</name>
<evidence type="ECO:0000256" key="1">
    <source>
        <dbReference type="SAM" id="MobiDB-lite"/>
    </source>
</evidence>
<organism evidence="3 4">
    <name type="scientific">Hamadaea flava</name>
    <dbReference type="NCBI Taxonomy" id="1742688"/>
    <lineage>
        <taxon>Bacteria</taxon>
        <taxon>Bacillati</taxon>
        <taxon>Actinomycetota</taxon>
        <taxon>Actinomycetes</taxon>
        <taxon>Micromonosporales</taxon>
        <taxon>Micromonosporaceae</taxon>
        <taxon>Hamadaea</taxon>
    </lineage>
</organism>
<gene>
    <name evidence="3" type="ORF">ACFOZ4_31600</name>
</gene>
<evidence type="ECO:0000313" key="4">
    <source>
        <dbReference type="Proteomes" id="UP001595816"/>
    </source>
</evidence>
<dbReference type="Proteomes" id="UP001595816">
    <property type="component" value="Unassembled WGS sequence"/>
</dbReference>